<gene>
    <name evidence="6" type="ORF">A8709_15170</name>
</gene>
<reference evidence="7" key="1">
    <citation type="submission" date="2016-05" db="EMBL/GenBank/DDBJ databases">
        <title>Paenibacillus oryzae. sp. nov., isolated from the rice root.</title>
        <authorList>
            <person name="Zhang J."/>
            <person name="Zhang X."/>
        </authorList>
    </citation>
    <scope>NUCLEOTIDE SEQUENCE [LARGE SCALE GENOMIC DNA]</scope>
    <source>
        <strain evidence="7">KCTC13222</strain>
    </source>
</reference>
<evidence type="ECO:0000256" key="3">
    <source>
        <dbReference type="ARBA" id="ARBA00023159"/>
    </source>
</evidence>
<keyword evidence="2" id="KW-0238">DNA-binding</keyword>
<dbReference type="SMART" id="SM00342">
    <property type="entry name" value="HTH_ARAC"/>
    <property type="match status" value="1"/>
</dbReference>
<dbReference type="PROSITE" id="PS01124">
    <property type="entry name" value="HTH_ARAC_FAMILY_2"/>
    <property type="match status" value="1"/>
</dbReference>
<dbReference type="Pfam" id="PF12833">
    <property type="entry name" value="HTH_18"/>
    <property type="match status" value="1"/>
</dbReference>
<evidence type="ECO:0000256" key="2">
    <source>
        <dbReference type="ARBA" id="ARBA00023125"/>
    </source>
</evidence>
<dbReference type="AlphaFoldDB" id="A0A1C1A4D6"/>
<dbReference type="GO" id="GO:0003700">
    <property type="term" value="F:DNA-binding transcription factor activity"/>
    <property type="evidence" value="ECO:0007669"/>
    <property type="project" value="InterPro"/>
</dbReference>
<dbReference type="EMBL" id="LYPC01000014">
    <property type="protein sequence ID" value="OCT15419.1"/>
    <property type="molecule type" value="Genomic_DNA"/>
</dbReference>
<protein>
    <recommendedName>
        <fullName evidence="5">HTH araC/xylS-type domain-containing protein</fullName>
    </recommendedName>
</protein>
<comment type="caution">
    <text evidence="6">The sequence shown here is derived from an EMBL/GenBank/DDBJ whole genome shotgun (WGS) entry which is preliminary data.</text>
</comment>
<name>A0A1C1A4D6_9BACL</name>
<dbReference type="STRING" id="512399.A8709_15170"/>
<dbReference type="SUPFAM" id="SSF51215">
    <property type="entry name" value="Regulatory protein AraC"/>
    <property type="match status" value="1"/>
</dbReference>
<proteinExistence type="predicted"/>
<evidence type="ECO:0000256" key="4">
    <source>
        <dbReference type="ARBA" id="ARBA00023163"/>
    </source>
</evidence>
<evidence type="ECO:0000313" key="7">
    <source>
        <dbReference type="Proteomes" id="UP000093309"/>
    </source>
</evidence>
<dbReference type="InterPro" id="IPR009057">
    <property type="entry name" value="Homeodomain-like_sf"/>
</dbReference>
<evidence type="ECO:0000259" key="5">
    <source>
        <dbReference type="PROSITE" id="PS01124"/>
    </source>
</evidence>
<dbReference type="Gene3D" id="1.10.10.60">
    <property type="entry name" value="Homeodomain-like"/>
    <property type="match status" value="1"/>
</dbReference>
<accession>A0A1C1A4D6</accession>
<keyword evidence="3" id="KW-0010">Activator</keyword>
<dbReference type="PROSITE" id="PS00041">
    <property type="entry name" value="HTH_ARAC_FAMILY_1"/>
    <property type="match status" value="1"/>
</dbReference>
<dbReference type="OrthoDB" id="2541027at2"/>
<keyword evidence="7" id="KW-1185">Reference proteome</keyword>
<dbReference type="InterPro" id="IPR037923">
    <property type="entry name" value="HTH-like"/>
</dbReference>
<dbReference type="SUPFAM" id="SSF46689">
    <property type="entry name" value="Homeodomain-like"/>
    <property type="match status" value="2"/>
</dbReference>
<sequence>MSRLDKETSHQEIQGWPIVHHVGDVVVQAGYILETRTISDYELVYFPDGAGTIYELEGRAIPLASPGFIFTRPGESHRYRFAPDKPVRHLFVHFDYEALLQEARFSSLLGGEVMFAENGNMLVANLMKRILRMANEQATGWQSRLAVLLAAALEELSANASSMTGNTARAMPAPILKAIAYMEEHLAEAITIEAIASQSGWSHEHFTRMFVAAMGLTPKRMLLERRLFRAEELMMRGAGTVKQIAYWAGFGDEHHFSKMYKRIRGITATAYIAQCQNPLYRHTAELAFDSDTPYPLNRHIHVQMDIK</sequence>
<evidence type="ECO:0000313" key="6">
    <source>
        <dbReference type="EMBL" id="OCT15419.1"/>
    </source>
</evidence>
<dbReference type="InterPro" id="IPR018060">
    <property type="entry name" value="HTH_AraC"/>
</dbReference>
<dbReference type="GO" id="GO:0043565">
    <property type="term" value="F:sequence-specific DNA binding"/>
    <property type="evidence" value="ECO:0007669"/>
    <property type="project" value="InterPro"/>
</dbReference>
<keyword evidence="1" id="KW-0805">Transcription regulation</keyword>
<dbReference type="PANTHER" id="PTHR46796">
    <property type="entry name" value="HTH-TYPE TRANSCRIPTIONAL ACTIVATOR RHAS-RELATED"/>
    <property type="match status" value="1"/>
</dbReference>
<dbReference type="InterPro" id="IPR050204">
    <property type="entry name" value="AraC_XylS_family_regulators"/>
</dbReference>
<dbReference type="InterPro" id="IPR003313">
    <property type="entry name" value="AraC-bd"/>
</dbReference>
<dbReference type="Proteomes" id="UP000093309">
    <property type="component" value="Unassembled WGS sequence"/>
</dbReference>
<evidence type="ECO:0000256" key="1">
    <source>
        <dbReference type="ARBA" id="ARBA00023015"/>
    </source>
</evidence>
<organism evidence="6 7">
    <name type="scientific">Paenibacillus pectinilyticus</name>
    <dbReference type="NCBI Taxonomy" id="512399"/>
    <lineage>
        <taxon>Bacteria</taxon>
        <taxon>Bacillati</taxon>
        <taxon>Bacillota</taxon>
        <taxon>Bacilli</taxon>
        <taxon>Bacillales</taxon>
        <taxon>Paenibacillaceae</taxon>
        <taxon>Paenibacillus</taxon>
    </lineage>
</organism>
<dbReference type="PANTHER" id="PTHR46796:SF15">
    <property type="entry name" value="BLL1074 PROTEIN"/>
    <property type="match status" value="1"/>
</dbReference>
<dbReference type="RefSeq" id="WP_065852330.1">
    <property type="nucleotide sequence ID" value="NZ_LYPC01000014.1"/>
</dbReference>
<dbReference type="Pfam" id="PF02311">
    <property type="entry name" value="AraC_binding"/>
    <property type="match status" value="1"/>
</dbReference>
<feature type="domain" description="HTH araC/xylS-type" evidence="5">
    <location>
        <begin position="176"/>
        <end position="274"/>
    </location>
</feature>
<keyword evidence="4" id="KW-0804">Transcription</keyword>
<dbReference type="InterPro" id="IPR018062">
    <property type="entry name" value="HTH_AraC-typ_CS"/>
</dbReference>